<gene>
    <name evidence="2" type="ORF">BaRGS_00036567</name>
</gene>
<comment type="caution">
    <text evidence="2">The sequence shown here is derived from an EMBL/GenBank/DDBJ whole genome shotgun (WGS) entry which is preliminary data.</text>
</comment>
<evidence type="ECO:0000256" key="1">
    <source>
        <dbReference type="SAM" id="MobiDB-lite"/>
    </source>
</evidence>
<evidence type="ECO:0000313" key="2">
    <source>
        <dbReference type="EMBL" id="KAK7468206.1"/>
    </source>
</evidence>
<feature type="region of interest" description="Disordered" evidence="1">
    <location>
        <begin position="65"/>
        <end position="91"/>
    </location>
</feature>
<proteinExistence type="predicted"/>
<name>A0ABD0JBR4_9CAEN</name>
<keyword evidence="3" id="KW-1185">Reference proteome</keyword>
<reference evidence="2 3" key="1">
    <citation type="journal article" date="2023" name="Sci. Data">
        <title>Genome assembly of the Korean intertidal mud-creeper Batillaria attramentaria.</title>
        <authorList>
            <person name="Patra A.K."/>
            <person name="Ho P.T."/>
            <person name="Jun S."/>
            <person name="Lee S.J."/>
            <person name="Kim Y."/>
            <person name="Won Y.J."/>
        </authorList>
    </citation>
    <scope>NUCLEOTIDE SEQUENCE [LARGE SCALE GENOMIC DNA]</scope>
    <source>
        <strain evidence="2">Wonlab-2016</strain>
    </source>
</reference>
<organism evidence="2 3">
    <name type="scientific">Batillaria attramentaria</name>
    <dbReference type="NCBI Taxonomy" id="370345"/>
    <lineage>
        <taxon>Eukaryota</taxon>
        <taxon>Metazoa</taxon>
        <taxon>Spiralia</taxon>
        <taxon>Lophotrochozoa</taxon>
        <taxon>Mollusca</taxon>
        <taxon>Gastropoda</taxon>
        <taxon>Caenogastropoda</taxon>
        <taxon>Sorbeoconcha</taxon>
        <taxon>Cerithioidea</taxon>
        <taxon>Batillariidae</taxon>
        <taxon>Batillaria</taxon>
    </lineage>
</organism>
<dbReference type="AlphaFoldDB" id="A0ABD0JBR4"/>
<sequence>MHVKNALIVIRATQQGSDAPNTKRILCGGLDGGRGWVGVGVRADGGSYGRCQNSPRHNTLVRVLQRRHGRSRKPPPTPRHKDTPLIPSPNS</sequence>
<evidence type="ECO:0000313" key="3">
    <source>
        <dbReference type="Proteomes" id="UP001519460"/>
    </source>
</evidence>
<protein>
    <submittedName>
        <fullName evidence="2">Uncharacterized protein</fullName>
    </submittedName>
</protein>
<dbReference type="Proteomes" id="UP001519460">
    <property type="component" value="Unassembled WGS sequence"/>
</dbReference>
<dbReference type="EMBL" id="JACVVK020000519">
    <property type="protein sequence ID" value="KAK7468206.1"/>
    <property type="molecule type" value="Genomic_DNA"/>
</dbReference>
<accession>A0ABD0JBR4</accession>